<keyword evidence="1" id="KW-0547">Nucleotide-binding</keyword>
<dbReference type="InParanoid" id="A0A543AWZ4"/>
<evidence type="ECO:0000256" key="1">
    <source>
        <dbReference type="ARBA" id="ARBA00022741"/>
    </source>
</evidence>
<gene>
    <name evidence="4" type="ORF">FB566_2626</name>
</gene>
<dbReference type="CDD" id="cd17040">
    <property type="entry name" value="Ubl_MoaD_like"/>
    <property type="match status" value="1"/>
</dbReference>
<dbReference type="GO" id="GO:1990133">
    <property type="term" value="C:molybdopterin adenylyltransferase complex"/>
    <property type="evidence" value="ECO:0007669"/>
    <property type="project" value="TreeGrafter"/>
</dbReference>
<proteinExistence type="inferred from homology"/>
<dbReference type="GO" id="GO:0000166">
    <property type="term" value="F:nucleotide binding"/>
    <property type="evidence" value="ECO:0007669"/>
    <property type="project" value="UniProtKB-KW"/>
</dbReference>
<dbReference type="AlphaFoldDB" id="A0A543AWZ4"/>
<protein>
    <recommendedName>
        <fullName evidence="3">Molybdopterin synthase sulfur carrier subunit</fullName>
    </recommendedName>
</protein>
<comment type="caution">
    <text evidence="4">The sequence shown here is derived from an EMBL/GenBank/DDBJ whole genome shotgun (WGS) entry which is preliminary data.</text>
</comment>
<evidence type="ECO:0000313" key="4">
    <source>
        <dbReference type="EMBL" id="TQL77079.1"/>
    </source>
</evidence>
<evidence type="ECO:0000256" key="2">
    <source>
        <dbReference type="ARBA" id="ARBA00024200"/>
    </source>
</evidence>
<dbReference type="InterPro" id="IPR012675">
    <property type="entry name" value="Beta-grasp_dom_sf"/>
</dbReference>
<accession>A0A543AWZ4</accession>
<evidence type="ECO:0000256" key="3">
    <source>
        <dbReference type="ARBA" id="ARBA00024247"/>
    </source>
</evidence>
<dbReference type="Proteomes" id="UP000317043">
    <property type="component" value="Unassembled WGS sequence"/>
</dbReference>
<dbReference type="SUPFAM" id="SSF54285">
    <property type="entry name" value="MoaD/ThiS"/>
    <property type="match status" value="1"/>
</dbReference>
<dbReference type="EMBL" id="VFOW01000001">
    <property type="protein sequence ID" value="TQL77079.1"/>
    <property type="molecule type" value="Genomic_DNA"/>
</dbReference>
<sequence>MMSPHLVSDVVGDGYYGRGMNAPTSVTVRFFAGARAAAGHAELTVPAGTLAELRARLVKDLGPDFARVLQVSSLLVNGETSHDDLIELSPGSTVDILPPFAGG</sequence>
<dbReference type="InterPro" id="IPR003749">
    <property type="entry name" value="ThiS/MoaD-like"/>
</dbReference>
<evidence type="ECO:0000313" key="5">
    <source>
        <dbReference type="Proteomes" id="UP000317043"/>
    </source>
</evidence>
<dbReference type="Pfam" id="PF02597">
    <property type="entry name" value="ThiS"/>
    <property type="match status" value="1"/>
</dbReference>
<dbReference type="GO" id="GO:0006777">
    <property type="term" value="P:Mo-molybdopterin cofactor biosynthetic process"/>
    <property type="evidence" value="ECO:0007669"/>
    <property type="project" value="InterPro"/>
</dbReference>
<name>A0A543AWZ4_9ACTN</name>
<reference evidence="4 5" key="1">
    <citation type="submission" date="2019-06" db="EMBL/GenBank/DDBJ databases">
        <title>Sequencing the genomes of 1000 actinobacteria strains.</title>
        <authorList>
            <person name="Klenk H.-P."/>
        </authorList>
    </citation>
    <scope>NUCLEOTIDE SEQUENCE [LARGE SCALE GENOMIC DNA]</scope>
    <source>
        <strain evidence="4 5">DSM 45928</strain>
    </source>
</reference>
<dbReference type="InterPro" id="IPR016155">
    <property type="entry name" value="Mopterin_synth/thiamin_S_b"/>
</dbReference>
<keyword evidence="5" id="KW-1185">Reference proteome</keyword>
<organism evidence="4 5">
    <name type="scientific">Stackebrandtia endophytica</name>
    <dbReference type="NCBI Taxonomy" id="1496996"/>
    <lineage>
        <taxon>Bacteria</taxon>
        <taxon>Bacillati</taxon>
        <taxon>Actinomycetota</taxon>
        <taxon>Actinomycetes</taxon>
        <taxon>Glycomycetales</taxon>
        <taxon>Glycomycetaceae</taxon>
        <taxon>Stackebrandtia</taxon>
    </lineage>
</organism>
<comment type="similarity">
    <text evidence="2">Belongs to the MoaD family.</text>
</comment>
<dbReference type="PANTHER" id="PTHR33359">
    <property type="entry name" value="MOLYBDOPTERIN SYNTHASE SULFUR CARRIER SUBUNIT"/>
    <property type="match status" value="1"/>
</dbReference>
<dbReference type="Gene3D" id="3.10.20.30">
    <property type="match status" value="1"/>
</dbReference>
<dbReference type="InterPro" id="IPR044672">
    <property type="entry name" value="MOCS2A"/>
</dbReference>
<dbReference type="PANTHER" id="PTHR33359:SF1">
    <property type="entry name" value="MOLYBDOPTERIN SYNTHASE SULFUR CARRIER SUBUNIT"/>
    <property type="match status" value="1"/>
</dbReference>